<evidence type="ECO:0000256" key="1">
    <source>
        <dbReference type="PIRSR" id="PIRSR619791-2"/>
    </source>
</evidence>
<feature type="binding site" description="axial binding residue" evidence="1">
    <location>
        <position position="636"/>
    </location>
    <ligand>
        <name>heme b</name>
        <dbReference type="ChEBI" id="CHEBI:60344"/>
    </ligand>
    <ligandPart>
        <name>Fe</name>
        <dbReference type="ChEBI" id="CHEBI:18248"/>
    </ligandPart>
</feature>
<dbReference type="Pfam" id="PF07679">
    <property type="entry name" value="I-set"/>
    <property type="match status" value="3"/>
</dbReference>
<reference evidence="4" key="1">
    <citation type="journal article" date="2017" name="PLoS ONE">
        <title>The Agassiz's desert tortoise genome provides a resource for the conservation of a threatened species.</title>
        <authorList>
            <person name="Tollis M."/>
            <person name="DeNardo D.F."/>
            <person name="Cornelius J.A."/>
            <person name="Dolby G.A."/>
            <person name="Edwards T."/>
            <person name="Henen B.T."/>
            <person name="Karl A.E."/>
            <person name="Murphy R.W."/>
            <person name="Kusumi K."/>
        </authorList>
    </citation>
    <scope>NUCLEOTIDE SEQUENCE [LARGE SCALE GENOMIC DNA]</scope>
</reference>
<dbReference type="InterPro" id="IPR019791">
    <property type="entry name" value="Haem_peroxidase_animal"/>
</dbReference>
<dbReference type="PANTHER" id="PTHR11475">
    <property type="entry name" value="OXIDASE/PEROXIDASE"/>
    <property type="match status" value="1"/>
</dbReference>
<dbReference type="Proteomes" id="UP000291020">
    <property type="component" value="Unassembled WGS sequence"/>
</dbReference>
<dbReference type="GO" id="GO:0006979">
    <property type="term" value="P:response to oxidative stress"/>
    <property type="evidence" value="ECO:0007669"/>
    <property type="project" value="InterPro"/>
</dbReference>
<dbReference type="FunFam" id="2.60.40.10:FF:000282">
    <property type="entry name" value="peroxidasin homolog"/>
    <property type="match status" value="1"/>
</dbReference>
<keyword evidence="1" id="KW-0408">Iron</keyword>
<dbReference type="Gene3D" id="1.10.640.10">
    <property type="entry name" value="Haem peroxidase domain superfamily, animal type"/>
    <property type="match status" value="1"/>
</dbReference>
<reference evidence="3" key="3">
    <citation type="submission" date="2025-09" db="UniProtKB">
        <authorList>
            <consortium name="Ensembl"/>
        </authorList>
    </citation>
    <scope>IDENTIFICATION</scope>
</reference>
<keyword evidence="1" id="KW-0349">Heme</keyword>
<dbReference type="Ensembl" id="ENSGAGT00000020309.1">
    <property type="protein sequence ID" value="ENSGAGP00000017801.1"/>
    <property type="gene ID" value="ENSGAGG00000013196.1"/>
</dbReference>
<dbReference type="GO" id="GO:0004601">
    <property type="term" value="F:peroxidase activity"/>
    <property type="evidence" value="ECO:0007669"/>
    <property type="project" value="InterPro"/>
</dbReference>
<keyword evidence="4" id="KW-1185">Reference proteome</keyword>
<reference evidence="3" key="2">
    <citation type="submission" date="2025-08" db="UniProtKB">
        <authorList>
            <consortium name="Ensembl"/>
        </authorList>
    </citation>
    <scope>IDENTIFICATION</scope>
</reference>
<evidence type="ECO:0000313" key="4">
    <source>
        <dbReference type="Proteomes" id="UP000291020"/>
    </source>
</evidence>
<dbReference type="SMART" id="SM00408">
    <property type="entry name" value="IGc2"/>
    <property type="match status" value="3"/>
</dbReference>
<protein>
    <recommendedName>
        <fullName evidence="2">Ig-like domain-containing protein</fullName>
    </recommendedName>
</protein>
<dbReference type="PRINTS" id="PR00457">
    <property type="entry name" value="ANPEROXIDASE"/>
</dbReference>
<dbReference type="PROSITE" id="PS50835">
    <property type="entry name" value="IG_LIKE"/>
    <property type="match status" value="3"/>
</dbReference>
<feature type="domain" description="Ig-like" evidence="2">
    <location>
        <begin position="133"/>
        <end position="221"/>
    </location>
</feature>
<dbReference type="FunFam" id="2.60.40.10:FF:000248">
    <property type="entry name" value="peroxidasin homolog"/>
    <property type="match status" value="1"/>
</dbReference>
<sequence length="852" mass="95370">MCRFDKDNLESDKGVYQYMAWNVAGEVMTQSAFLRYSSVSTKPSFIIQPQNTEVLVGTSTSLECVATGHPQPHISGMRGNGESLDESWYNITSSGGLIIQNVTLQDHNQFICHAYNNQGSIQASANVIVQAPPQFTVTPYNQVAIEGRTIDFQCEADGNPLPVSAWTKSGITFFHLPSDGRHMVLSSGRLHIIHVAQHDQSQYECQAVSALGVRRVTVQLNVQSKALPVFSQLPQDTSAEVEKNVEIPCSARGEPQPTISCSKTGVQITESGKFHVNSDVTLAIRDLGQGDQGRYECVARNSFGLASTSMVLTVTITQGRQAGDNFVESSILKAIQKVDSAVNSTRRNLFSRRPWTPNDLLAQFHCPQDPFTIETARAGEIFEQTFQLIQEHIKQGLNVDFDGIGEYQSVSHDSLYNGYPLPLPRLISTEMIGTETITPDNRYNHMLMQWGQFLDLDLDQTVPALSMSCFSDGRSCSLVCTNDSEELRDNTNEHGLLKEGLLVPSSGKHLLPFATGPPTECTRVENESFIPCFFAGDHRANEQLGLTAMHTLWFREHNPIARALLKMNPHWNGDIIYNEARKIVGAQMQHNTYSHWLPKILGDHAMKMMGDYKGYNPNVNAGIFNSFATAAFRFGHTLINPILYRLNETFGEIPQGHLPFHKAFFSPFQIIQEGGIDPLLRGLFVALDLAATNIQRGHDHGIPPYVDYRVFCNLTSVEKFEDLHNEIKEPKIREKLKKLYGTPLNINFWPALMVGDLIPGTRVGPTLMCLFVTQFQRLRDGDRFWYENPGVFTMAQLSQLKQTSLARVICDNGDNIQQVQPDVFLKDCWKDHNKVSRSLRRLGCRVSLQLSL</sequence>
<dbReference type="InterPro" id="IPR010255">
    <property type="entry name" value="Haem_peroxidase_sf"/>
</dbReference>
<dbReference type="AlphaFoldDB" id="A0A452HRW3"/>
<dbReference type="InterPro" id="IPR036179">
    <property type="entry name" value="Ig-like_dom_sf"/>
</dbReference>
<organism evidence="3 4">
    <name type="scientific">Gopherus agassizii</name>
    <name type="common">Agassiz's desert tortoise</name>
    <dbReference type="NCBI Taxonomy" id="38772"/>
    <lineage>
        <taxon>Eukaryota</taxon>
        <taxon>Metazoa</taxon>
        <taxon>Chordata</taxon>
        <taxon>Craniata</taxon>
        <taxon>Vertebrata</taxon>
        <taxon>Euteleostomi</taxon>
        <taxon>Archelosauria</taxon>
        <taxon>Testudinata</taxon>
        <taxon>Testudines</taxon>
        <taxon>Cryptodira</taxon>
        <taxon>Durocryptodira</taxon>
        <taxon>Testudinoidea</taxon>
        <taxon>Testudinidae</taxon>
        <taxon>Gopherus</taxon>
    </lineage>
</organism>
<dbReference type="GO" id="GO:0005615">
    <property type="term" value="C:extracellular space"/>
    <property type="evidence" value="ECO:0007669"/>
    <property type="project" value="TreeGrafter"/>
</dbReference>
<name>A0A452HRW3_9SAUR</name>
<dbReference type="Pfam" id="PF03098">
    <property type="entry name" value="An_peroxidase"/>
    <property type="match status" value="3"/>
</dbReference>
<dbReference type="PROSITE" id="PS50292">
    <property type="entry name" value="PEROXIDASE_3"/>
    <property type="match status" value="1"/>
</dbReference>
<dbReference type="SUPFAM" id="SSF48726">
    <property type="entry name" value="Immunoglobulin"/>
    <property type="match status" value="3"/>
</dbReference>
<keyword evidence="1" id="KW-0479">Metal-binding</keyword>
<dbReference type="InterPro" id="IPR007110">
    <property type="entry name" value="Ig-like_dom"/>
</dbReference>
<dbReference type="GO" id="GO:0046872">
    <property type="term" value="F:metal ion binding"/>
    <property type="evidence" value="ECO:0007669"/>
    <property type="project" value="UniProtKB-KW"/>
</dbReference>
<evidence type="ECO:0000313" key="3">
    <source>
        <dbReference type="Ensembl" id="ENSGAGP00000017801.1"/>
    </source>
</evidence>
<dbReference type="InterPro" id="IPR037120">
    <property type="entry name" value="Haem_peroxidase_sf_animal"/>
</dbReference>
<feature type="domain" description="Ig-like" evidence="2">
    <location>
        <begin position="43"/>
        <end position="128"/>
    </location>
</feature>
<evidence type="ECO:0000259" key="2">
    <source>
        <dbReference type="PROSITE" id="PS50835"/>
    </source>
</evidence>
<dbReference type="InterPro" id="IPR013098">
    <property type="entry name" value="Ig_I-set"/>
</dbReference>
<accession>A0A452HRW3</accession>
<dbReference type="SUPFAM" id="SSF48113">
    <property type="entry name" value="Heme-dependent peroxidases"/>
    <property type="match status" value="1"/>
</dbReference>
<feature type="domain" description="Ig-like" evidence="2">
    <location>
        <begin position="228"/>
        <end position="317"/>
    </location>
</feature>
<dbReference type="SMART" id="SM00409">
    <property type="entry name" value="IG"/>
    <property type="match status" value="3"/>
</dbReference>
<dbReference type="Gene3D" id="2.60.40.10">
    <property type="entry name" value="Immunoglobulins"/>
    <property type="match status" value="3"/>
</dbReference>
<dbReference type="InterPro" id="IPR003598">
    <property type="entry name" value="Ig_sub2"/>
</dbReference>
<dbReference type="PANTHER" id="PTHR11475:SF38">
    <property type="entry name" value="OXIDOREDUCTASE PXDNL-RELATED"/>
    <property type="match status" value="1"/>
</dbReference>
<dbReference type="GO" id="GO:0020037">
    <property type="term" value="F:heme binding"/>
    <property type="evidence" value="ECO:0007669"/>
    <property type="project" value="InterPro"/>
</dbReference>
<proteinExistence type="predicted"/>
<dbReference type="InterPro" id="IPR003599">
    <property type="entry name" value="Ig_sub"/>
</dbReference>
<dbReference type="STRING" id="38772.ENSGAGP00000017801"/>
<dbReference type="InterPro" id="IPR013783">
    <property type="entry name" value="Ig-like_fold"/>
</dbReference>